<dbReference type="CDD" id="cd21672">
    <property type="entry name" value="SMP_Mdm12"/>
    <property type="match status" value="1"/>
</dbReference>
<evidence type="ECO:0000256" key="4">
    <source>
        <dbReference type="ARBA" id="ARBA00022824"/>
    </source>
</evidence>
<feature type="region of interest" description="Disordered" evidence="10">
    <location>
        <begin position="128"/>
        <end position="201"/>
    </location>
</feature>
<accession>A0ABR3AJV6</accession>
<evidence type="ECO:0000256" key="2">
    <source>
        <dbReference type="ARBA" id="ARBA00022448"/>
    </source>
</evidence>
<evidence type="ECO:0000256" key="6">
    <source>
        <dbReference type="ARBA" id="ARBA00023121"/>
    </source>
</evidence>
<evidence type="ECO:0000256" key="8">
    <source>
        <dbReference type="ARBA" id="ARBA00023136"/>
    </source>
</evidence>
<proteinExistence type="inferred from homology"/>
<dbReference type="PANTHER" id="PTHR28204">
    <property type="entry name" value="MITOCHONDRIAL DISTRIBUTION AND MORPHOLOGY PROTEIN 12"/>
    <property type="match status" value="1"/>
</dbReference>
<dbReference type="InterPro" id="IPR031468">
    <property type="entry name" value="SMP_LBD"/>
</dbReference>
<evidence type="ECO:0000256" key="7">
    <source>
        <dbReference type="ARBA" id="ARBA00023128"/>
    </source>
</evidence>
<feature type="compositionally biased region" description="Acidic residues" evidence="10">
    <location>
        <begin position="170"/>
        <end position="180"/>
    </location>
</feature>
<organism evidence="12 13">
    <name type="scientific">Phycomyces blakesleeanus</name>
    <dbReference type="NCBI Taxonomy" id="4837"/>
    <lineage>
        <taxon>Eukaryota</taxon>
        <taxon>Fungi</taxon>
        <taxon>Fungi incertae sedis</taxon>
        <taxon>Mucoromycota</taxon>
        <taxon>Mucoromycotina</taxon>
        <taxon>Mucoromycetes</taxon>
        <taxon>Mucorales</taxon>
        <taxon>Phycomycetaceae</taxon>
        <taxon>Phycomyces</taxon>
    </lineage>
</organism>
<sequence>MSFDIEWSKLDEELAVHVQQFLNRHFKSINKPAFIGDIEVTSFGWGTETPLVEIINITDPFPEFYEEDHDETLKDTMLHNHPPGLQSPQSDATIYYPPESDTGSITRPHLTLNPLSQQQRFNLMHSFHRSPLTGPQHPFSNPVNRMLSSPQLGRGFSGQSSVSAPFSGSDQEEDWIDDEQPTFQSYSRPPSEAPTNTTTNKYAHEANPTEMDFQAHVRIAYKGDMSMTVLTELRMNYPSMLFMSLPMQLHIKSIAFEATAVVAYIKSMDRVCVSMLEPELDGVPLRNKNGGLDSLLREVHIESIVGDKEKQVLKNVGKIEKFIVDQLRKMLDDELVFPSYQCYELN</sequence>
<keyword evidence="6" id="KW-0446">Lipid-binding</keyword>
<name>A0ABR3AJV6_PHYBL</name>
<dbReference type="EMBL" id="JBCLYO010000032">
    <property type="protein sequence ID" value="KAL0076311.1"/>
    <property type="molecule type" value="Genomic_DNA"/>
</dbReference>
<evidence type="ECO:0000256" key="1">
    <source>
        <dbReference type="ARBA" id="ARBA00004370"/>
    </source>
</evidence>
<keyword evidence="4 9" id="KW-0256">Endoplasmic reticulum</keyword>
<evidence type="ECO:0000256" key="9">
    <source>
        <dbReference type="HAMAP-Rule" id="MF_03104"/>
    </source>
</evidence>
<evidence type="ECO:0000313" key="13">
    <source>
        <dbReference type="Proteomes" id="UP001448207"/>
    </source>
</evidence>
<comment type="caution">
    <text evidence="12">The sequence shown here is derived from an EMBL/GenBank/DDBJ whole genome shotgun (WGS) entry which is preliminary data.</text>
</comment>
<gene>
    <name evidence="9" type="primary">MDM12</name>
    <name evidence="12" type="ORF">J3Q64DRAFT_1361981</name>
</gene>
<dbReference type="PROSITE" id="PS51847">
    <property type="entry name" value="SMP"/>
    <property type="match status" value="1"/>
</dbReference>
<keyword evidence="2" id="KW-0813">Transport</keyword>
<keyword evidence="7 9" id="KW-0496">Mitochondrion</keyword>
<keyword evidence="13" id="KW-1185">Reference proteome</keyword>
<dbReference type="HAMAP" id="MF_03104">
    <property type="entry name" value="Mdm12"/>
    <property type="match status" value="1"/>
</dbReference>
<protein>
    <recommendedName>
        <fullName evidence="9">Mitochondrial distribution and morphology protein 12</fullName>
    </recommendedName>
    <alternativeName>
        <fullName evidence="9">Mitochondrial inheritance component MDM12</fullName>
    </alternativeName>
</protein>
<evidence type="ECO:0000256" key="3">
    <source>
        <dbReference type="ARBA" id="ARBA00022787"/>
    </source>
</evidence>
<dbReference type="Proteomes" id="UP001448207">
    <property type="component" value="Unassembled WGS sequence"/>
</dbReference>
<reference evidence="12 13" key="1">
    <citation type="submission" date="2024-04" db="EMBL/GenBank/DDBJ databases">
        <title>Symmetric and asymmetric DNA N6-adenine methylation regulates different biological responses in Mucorales.</title>
        <authorList>
            <consortium name="Lawrence Berkeley National Laboratory"/>
            <person name="Lax C."/>
            <person name="Mondo S.J."/>
            <person name="Osorio-Concepcion M."/>
            <person name="Muszewska A."/>
            <person name="Corrochano-Luque M."/>
            <person name="Gutierrez G."/>
            <person name="Riley R."/>
            <person name="Lipzen A."/>
            <person name="Guo J."/>
            <person name="Hundley H."/>
            <person name="Amirebrahimi M."/>
            <person name="Ng V."/>
            <person name="Lorenzo-Gutierrez D."/>
            <person name="Binder U."/>
            <person name="Yang J."/>
            <person name="Song Y."/>
            <person name="Canovas D."/>
            <person name="Navarro E."/>
            <person name="Freitag M."/>
            <person name="Gabaldon T."/>
            <person name="Grigoriev I.V."/>
            <person name="Corrochano L.M."/>
            <person name="Nicolas F.E."/>
            <person name="Garre V."/>
        </authorList>
    </citation>
    <scope>NUCLEOTIDE SEQUENCE [LARGE SCALE GENOMIC DNA]</scope>
    <source>
        <strain evidence="12 13">L51</strain>
    </source>
</reference>
<keyword evidence="5" id="KW-0445">Lipid transport</keyword>
<comment type="subunit">
    <text evidence="9">Component of the ER-mitochondria encounter structure (ERMES) or MDM complex, composed of MMM1, MDM10, MDM12 and MDM34. A MMM1 homodimer associates with one molecule of MDM12 on each side in a pairwise head-to-tail manner, and the SMP-LTD domains of MMM1 and MDM12 generate a continuous hydrophobic tunnel for phospholipid trafficking.</text>
</comment>
<comment type="function">
    <text evidence="9">Component of the ERMES/MDM complex, which serves as a molecular tether to connect the endoplasmic reticulum (ER) and mitochondria. Components of this complex are involved in the control of mitochondrial shape and protein biogenesis, and function in nonvesicular lipid trafficking between the ER and mitochondria. MDM12 is required for the interaction of the ER-resident membrane protein MMM1 and the outer mitochondrial membrane-resident beta-barrel protein MDM10. The MDM12-MMM1 subcomplex functions in the major beta-barrel assembly pathway that is responsible for biogenesis of all mitochondrial outer membrane beta-barrel proteins, and acts in a late step after the SAM complex. The MDM10-MDM12-MMM1 subcomplex further acts in the TOM40-specific pathway after the action of the MDM12-MMM1 complex. Essential for establishing and maintaining the structure of mitochondria and maintenance of mtDNA nucleoids.</text>
</comment>
<feature type="compositionally biased region" description="Polar residues" evidence="10">
    <location>
        <begin position="181"/>
        <end position="201"/>
    </location>
</feature>
<dbReference type="PANTHER" id="PTHR28204:SF1">
    <property type="entry name" value="MITOCHONDRIAL DISTRIBUTION AND MORPHOLOGY PROTEIN 12"/>
    <property type="match status" value="1"/>
</dbReference>
<dbReference type="InterPro" id="IPR027532">
    <property type="entry name" value="Mdm12"/>
</dbReference>
<keyword evidence="8 9" id="KW-0472">Membrane</keyword>
<comment type="similarity">
    <text evidence="9">Belongs to the MDM12 family.</text>
</comment>
<keyword evidence="3 9" id="KW-1000">Mitochondrion outer membrane</keyword>
<feature type="domain" description="SMP-LTD" evidence="11">
    <location>
        <begin position="1"/>
        <end position="346"/>
    </location>
</feature>
<evidence type="ECO:0000259" key="11">
    <source>
        <dbReference type="PROSITE" id="PS51847"/>
    </source>
</evidence>
<feature type="compositionally biased region" description="Polar residues" evidence="10">
    <location>
        <begin position="138"/>
        <end position="169"/>
    </location>
</feature>
<evidence type="ECO:0000256" key="5">
    <source>
        <dbReference type="ARBA" id="ARBA00023055"/>
    </source>
</evidence>
<evidence type="ECO:0000256" key="10">
    <source>
        <dbReference type="SAM" id="MobiDB-lite"/>
    </source>
</evidence>
<evidence type="ECO:0000313" key="12">
    <source>
        <dbReference type="EMBL" id="KAL0076311.1"/>
    </source>
</evidence>
<comment type="subcellular location">
    <subcellularLocation>
        <location evidence="1">Membrane</location>
    </subcellularLocation>
    <subcellularLocation>
        <location evidence="9">Mitochondrion outer membrane</location>
        <topology evidence="9">Peripheral membrane protein</topology>
        <orientation evidence="9">Cytoplasmic side</orientation>
    </subcellularLocation>
    <subcellularLocation>
        <location evidence="9">Endoplasmic reticulum membrane</location>
        <topology evidence="9">Peripheral membrane protein</topology>
        <orientation evidence="9">Cytoplasmic side</orientation>
    </subcellularLocation>
    <text evidence="9">The ERMES/MDM complex localizes to a few discrete foci (around 10 per single cell), that represent mitochondria-endoplasmic reticulum junctions. These foci are often found next to mtDNA nucleoids.</text>
</comment>
<dbReference type="Pfam" id="PF26544">
    <property type="entry name" value="Mdm12"/>
    <property type="match status" value="2"/>
</dbReference>